<proteinExistence type="predicted"/>
<organismHost>
    <name type="scientific">Vicia faba</name>
    <name type="common">Broad bean</name>
    <name type="synonym">Faba vulgaris</name>
    <dbReference type="NCBI Taxonomy" id="3906"/>
</organismHost>
<organismHost>
    <name type="scientific">Lupinus luteus</name>
    <name type="common">European yellow lupine</name>
    <dbReference type="NCBI Taxonomy" id="3873"/>
</organismHost>
<accession>F2YWY2</accession>
<keyword evidence="2" id="KW-0808">Transferase</keyword>
<dbReference type="InterPro" id="IPR007094">
    <property type="entry name" value="RNA-dir_pol_PSvirus"/>
</dbReference>
<organismHost>
    <name type="scientific">Eustoma</name>
    <dbReference type="NCBI Taxonomy" id="52517"/>
</organismHost>
<dbReference type="GO" id="GO:0003723">
    <property type="term" value="F:RNA binding"/>
    <property type="evidence" value="ECO:0007669"/>
    <property type="project" value="InterPro"/>
</dbReference>
<evidence type="ECO:0000313" key="6">
    <source>
        <dbReference type="EMBL" id="ADZ54108.1"/>
    </source>
</evidence>
<keyword evidence="4" id="KW-0693">Viral RNA replication</keyword>
<protein>
    <submittedName>
        <fullName evidence="6">Polyprotein</fullName>
    </submittedName>
</protein>
<organismHost>
    <name type="scientific">Pisum sativum</name>
    <name type="common">Garden pea</name>
    <name type="synonym">Lathyrus oleraceus</name>
    <dbReference type="NCBI Taxonomy" id="3888"/>
</organismHost>
<evidence type="ECO:0000256" key="3">
    <source>
        <dbReference type="ARBA" id="ARBA00022695"/>
    </source>
</evidence>
<feature type="non-terminal residue" evidence="6">
    <location>
        <position position="1"/>
    </location>
</feature>
<dbReference type="GO" id="GO:0006351">
    <property type="term" value="P:DNA-templated transcription"/>
    <property type="evidence" value="ECO:0007669"/>
    <property type="project" value="InterPro"/>
</dbReference>
<feature type="domain" description="RdRp catalytic" evidence="5">
    <location>
        <begin position="1"/>
        <end position="59"/>
    </location>
</feature>
<evidence type="ECO:0000256" key="2">
    <source>
        <dbReference type="ARBA" id="ARBA00022679"/>
    </source>
</evidence>
<dbReference type="Pfam" id="PF00680">
    <property type="entry name" value="RdRP_1"/>
    <property type="match status" value="1"/>
</dbReference>
<dbReference type="SUPFAM" id="SSF56672">
    <property type="entry name" value="DNA/RNA polymerases"/>
    <property type="match status" value="1"/>
</dbReference>
<dbReference type="GO" id="GO:0039694">
    <property type="term" value="P:viral RNA genome replication"/>
    <property type="evidence" value="ECO:0007669"/>
    <property type="project" value="InterPro"/>
</dbReference>
<organismHost>
    <name type="scientific">Trifolium subterraneum</name>
    <name type="common">Subterranean clover</name>
    <dbReference type="NCBI Taxonomy" id="3900"/>
</organismHost>
<organismHost>
    <name type="scientific">Freesia</name>
    <dbReference type="NCBI Taxonomy" id="58987"/>
</organismHost>
<organismHost>
    <name type="scientific">Vicia sativa</name>
    <name type="common">Spring vetch</name>
    <name type="synonym">Tare</name>
    <dbReference type="NCBI Taxonomy" id="3908"/>
</organismHost>
<dbReference type="PROSITE" id="PS50507">
    <property type="entry name" value="RDRP_SSRNA_POS"/>
    <property type="match status" value="1"/>
</dbReference>
<evidence type="ECO:0000256" key="1">
    <source>
        <dbReference type="ARBA" id="ARBA00022484"/>
    </source>
</evidence>
<reference evidence="6" key="1">
    <citation type="submission" date="2011-02" db="EMBL/GenBank/DDBJ databases">
        <title>Bean yellow mosaic virus associated with mosaic disease of Gladiolus in India.</title>
        <authorList>
            <person name="Raj S.K."/>
            <person name="Kaur C."/>
            <person name="Gautam K.K."/>
            <person name="Snehi S.K."/>
        </authorList>
    </citation>
    <scope>NUCLEOTIDE SEQUENCE</scope>
    <source>
        <strain evidence="6">Lucknow</strain>
    </source>
</reference>
<dbReference type="EMBL" id="JF682236">
    <property type="protein sequence ID" value="ADZ54108.1"/>
    <property type="molecule type" value="Genomic_RNA"/>
</dbReference>
<organismHost>
    <name type="scientific">Glycine max</name>
    <name type="common">Soybean</name>
    <name type="synonym">Glycine hispida</name>
    <dbReference type="NCBI Taxonomy" id="3847"/>
</organismHost>
<organism evidence="6">
    <name type="scientific">Bean yellow mosaic virus</name>
    <dbReference type="NCBI Taxonomy" id="12197"/>
    <lineage>
        <taxon>Viruses</taxon>
        <taxon>Riboviria</taxon>
        <taxon>Orthornavirae</taxon>
        <taxon>Pisuviricota</taxon>
        <taxon>Stelpaviricetes</taxon>
        <taxon>Patatavirales</taxon>
        <taxon>Potyviridae</taxon>
        <taxon>Potyvirus</taxon>
        <taxon>Potyvirus phaseoluteum</taxon>
    </lineage>
</organism>
<organismHost>
    <name type="scientific">Trigonella foenum-graecum</name>
    <name type="common">Fenugreek</name>
    <dbReference type="NCBI Taxonomy" id="78534"/>
</organismHost>
<evidence type="ECO:0000256" key="4">
    <source>
        <dbReference type="ARBA" id="ARBA00022953"/>
    </source>
</evidence>
<name>F2YWY2_BYMV</name>
<organismHost>
    <name type="scientific">Phaseolus vulgaris</name>
    <name type="common">Kidney bean</name>
    <name type="synonym">French bean</name>
    <dbReference type="NCBI Taxonomy" id="3885"/>
</organismHost>
<organismHost>
    <name type="scientific">Canna</name>
    <dbReference type="NCBI Taxonomy" id="4627"/>
</organismHost>
<evidence type="ECO:0000259" key="5">
    <source>
        <dbReference type="PROSITE" id="PS50507"/>
    </source>
</evidence>
<keyword evidence="1" id="KW-0696">RNA-directed RNA polymerase</keyword>
<keyword evidence="3" id="KW-0548">Nucleotidyltransferase</keyword>
<organismHost>
    <name type="scientific">Crotalaria</name>
    <dbReference type="NCBI Taxonomy" id="3828"/>
</organismHost>
<organismHost>
    <name type="scientific">Gladiolus</name>
    <dbReference type="NCBI Taxonomy" id="49747"/>
</organismHost>
<dbReference type="InterPro" id="IPR001205">
    <property type="entry name" value="RNA-dir_pol_C"/>
</dbReference>
<organismHost>
    <name type="scientific">Trifolium repens</name>
    <name type="common">Creeping white clover</name>
    <dbReference type="NCBI Taxonomy" id="3899"/>
</organismHost>
<organismHost>
    <name type="scientific">Trifolium incarnatum</name>
    <name type="common">Crimson clover</name>
    <dbReference type="NCBI Taxonomy" id="60916"/>
</organismHost>
<organismHost>
    <name type="scientific">Medicago sativa</name>
    <name type="common">Alfalfa</name>
    <dbReference type="NCBI Taxonomy" id="3879"/>
</organismHost>
<dbReference type="GO" id="GO:0003968">
    <property type="term" value="F:RNA-directed RNA polymerase activity"/>
    <property type="evidence" value="ECO:0007669"/>
    <property type="project" value="UniProtKB-KW"/>
</dbReference>
<organismHost>
    <name type="scientific">Papaver somniferum</name>
    <name type="common">Opium poppy</name>
    <dbReference type="NCBI Taxonomy" id="3469"/>
</organismHost>
<sequence>GNNRGQPFTVVDNTVMGLMAVYYGTEKVGIQGNFGDSIVFFGKGGDLLIAIKPGCELFPCKFEGLFCELGFKDEFSSRKKKKRELGVLFPRGIQKDGMGVSKFGKGGIGSIFELGRGIQPEHRNEAIWATMVEAWGYSTFLNHIKKFYLLIFGPAPNSQMSAGGKTPNPSEIAIKPLYPGEKGTPGELERFKIAIIDCFESENEEGVKCCFQFDQEQLNAGEEKEGK</sequence>
<feature type="non-terminal residue" evidence="6">
    <location>
        <position position="227"/>
    </location>
</feature>
<organismHost>
    <name type="scientific">Trifolium pratense</name>
    <name type="common">Red clover</name>
    <dbReference type="NCBI Taxonomy" id="57577"/>
</organismHost>
<organismHost>
    <name type="scientific">Robinia pseudoacacia</name>
    <name type="common">Black locust</name>
    <dbReference type="NCBI Taxonomy" id="35938"/>
</organismHost>
<organismHost>
    <name type="scientific">Trifolium vesiculosum</name>
    <dbReference type="NCBI Taxonomy" id="97047"/>
</organismHost>
<organismHost>
    <name type="scientific">Trifolium hybridum</name>
    <name type="common">Alsike clover</name>
    <dbReference type="NCBI Taxonomy" id="74517"/>
</organismHost>
<dbReference type="InterPro" id="IPR043502">
    <property type="entry name" value="DNA/RNA_pol_sf"/>
</dbReference>
<organismHost>
    <name type="scientific">Arachis hypogaea</name>
    <name type="common">Peanut</name>
    <dbReference type="NCBI Taxonomy" id="3818"/>
</organismHost>